<evidence type="ECO:0008006" key="4">
    <source>
        <dbReference type="Google" id="ProtNLM"/>
    </source>
</evidence>
<feature type="transmembrane region" description="Helical" evidence="1">
    <location>
        <begin position="36"/>
        <end position="61"/>
    </location>
</feature>
<gene>
    <name evidence="2" type="ORF">BRLA_c018830</name>
</gene>
<dbReference type="InterPro" id="IPR020076">
    <property type="entry name" value="DUF2768"/>
</dbReference>
<dbReference type="EMBL" id="CP007806">
    <property type="protein sequence ID" value="AIG26205.1"/>
    <property type="molecule type" value="Genomic_DNA"/>
</dbReference>
<feature type="transmembrane region" description="Helical" evidence="1">
    <location>
        <begin position="12"/>
        <end position="29"/>
    </location>
</feature>
<dbReference type="STRING" id="1042163.BRLA_c018830"/>
<protein>
    <recommendedName>
        <fullName evidence="4">DUF2768 domain-containing protein</fullName>
    </recommendedName>
</protein>
<proteinExistence type="predicted"/>
<evidence type="ECO:0000256" key="1">
    <source>
        <dbReference type="SAM" id="Phobius"/>
    </source>
</evidence>
<keyword evidence="1" id="KW-0812">Transmembrane</keyword>
<keyword evidence="1" id="KW-1133">Transmembrane helix</keyword>
<keyword evidence="1" id="KW-0472">Membrane</keyword>
<evidence type="ECO:0000313" key="3">
    <source>
        <dbReference type="Proteomes" id="UP000005850"/>
    </source>
</evidence>
<reference evidence="2 3" key="1">
    <citation type="journal article" date="2011" name="J. Bacteriol.">
        <title>Genome sequence of Brevibacillus laterosporus LMG 15441, a pathogen of invertebrates.</title>
        <authorList>
            <person name="Djukic M."/>
            <person name="Poehlein A."/>
            <person name="Thurmer A."/>
            <person name="Daniel R."/>
        </authorList>
    </citation>
    <scope>NUCLEOTIDE SEQUENCE [LARGE SCALE GENOMIC DNA]</scope>
    <source>
        <strain evidence="2 3">LMG 15441</strain>
    </source>
</reference>
<name>A0A075R9H6_BRELA</name>
<dbReference type="HOGENOM" id="CLU_203191_3_0_9"/>
<dbReference type="KEGG" id="blr:BRLA_c018830"/>
<dbReference type="Proteomes" id="UP000005850">
    <property type="component" value="Chromosome"/>
</dbReference>
<keyword evidence="3" id="KW-1185">Reference proteome</keyword>
<evidence type="ECO:0000313" key="2">
    <source>
        <dbReference type="EMBL" id="AIG26205.1"/>
    </source>
</evidence>
<dbReference type="AlphaFoldDB" id="A0A075R9H6"/>
<organism evidence="2 3">
    <name type="scientific">Brevibacillus laterosporus LMG 15441</name>
    <dbReference type="NCBI Taxonomy" id="1042163"/>
    <lineage>
        <taxon>Bacteria</taxon>
        <taxon>Bacillati</taxon>
        <taxon>Bacillota</taxon>
        <taxon>Bacilli</taxon>
        <taxon>Bacillales</taxon>
        <taxon>Paenibacillaceae</taxon>
        <taxon>Brevibacillus</taxon>
    </lineage>
</organism>
<dbReference type="Pfam" id="PF10966">
    <property type="entry name" value="DUF2768"/>
    <property type="match status" value="1"/>
</dbReference>
<accession>A0A075R9H6</accession>
<sequence length="62" mass="7050">MYIDPMTKMNISLLAIFLMFVCNLLLLFSRKKAGTFLGIILKILAFLMLLIVFGMILIVLLV</sequence>